<comment type="caution">
    <text evidence="2">The sequence shown here is derived from an EMBL/GenBank/DDBJ whole genome shotgun (WGS) entry which is preliminary data.</text>
</comment>
<evidence type="ECO:0000256" key="1">
    <source>
        <dbReference type="ARBA" id="ARBA00008515"/>
    </source>
</evidence>
<accession>A0A497EU57</accession>
<dbReference type="EMBL" id="QMQX01000177">
    <property type="protein sequence ID" value="RLE50250.1"/>
    <property type="molecule type" value="Genomic_DNA"/>
</dbReference>
<dbReference type="InterPro" id="IPR035954">
    <property type="entry name" value="MTH677-like_sf"/>
</dbReference>
<name>A0A497EU57_9CREN</name>
<dbReference type="AlphaFoldDB" id="A0A497EU57"/>
<evidence type="ECO:0000313" key="2">
    <source>
        <dbReference type="EMBL" id="RLE50250.1"/>
    </source>
</evidence>
<comment type="similarity">
    <text evidence="1">Belongs to the UPF0440 family.</text>
</comment>
<dbReference type="Gene3D" id="3.30.300.100">
    <property type="entry name" value="MTH677-like"/>
    <property type="match status" value="1"/>
</dbReference>
<evidence type="ECO:0000313" key="3">
    <source>
        <dbReference type="Proteomes" id="UP000272051"/>
    </source>
</evidence>
<protein>
    <submittedName>
        <fullName evidence="2">Uncharacterized protein</fullName>
    </submittedName>
</protein>
<dbReference type="Pfam" id="PF11419">
    <property type="entry name" value="DUF3194"/>
    <property type="match status" value="1"/>
</dbReference>
<proteinExistence type="inferred from homology"/>
<dbReference type="InterPro" id="IPR024502">
    <property type="entry name" value="DUF3194"/>
</dbReference>
<reference evidence="2 3" key="1">
    <citation type="submission" date="2018-06" db="EMBL/GenBank/DDBJ databases">
        <title>Extensive metabolic versatility and redundancy in microbially diverse, dynamic hydrothermal sediments.</title>
        <authorList>
            <person name="Dombrowski N."/>
            <person name="Teske A."/>
            <person name="Baker B.J."/>
        </authorList>
    </citation>
    <scope>NUCLEOTIDE SEQUENCE [LARGE SCALE GENOMIC DNA]</scope>
    <source>
        <strain evidence="2">B34_G17</strain>
    </source>
</reference>
<sequence>MSLNVDDIRQICEEAENAIRKYIFSKVKKRYIRNLSVEISAEQSENYGLQFTVTVELSIHPIYKGDVNRLVDKAADLAFKIIEKNMDVLRHEKRAG</sequence>
<dbReference type="Proteomes" id="UP000272051">
    <property type="component" value="Unassembled WGS sequence"/>
</dbReference>
<gene>
    <name evidence="2" type="ORF">DRJ33_07570</name>
</gene>
<organism evidence="2 3">
    <name type="scientific">Thermoproteota archaeon</name>
    <dbReference type="NCBI Taxonomy" id="2056631"/>
    <lineage>
        <taxon>Archaea</taxon>
        <taxon>Thermoproteota</taxon>
    </lineage>
</organism>